<reference evidence="3" key="1">
    <citation type="submission" date="2024-04" db="EMBL/GenBank/DDBJ databases">
        <authorList>
            <consortium name="Molecular Ecology Group"/>
        </authorList>
    </citation>
    <scope>NUCLEOTIDE SEQUENCE</scope>
</reference>
<evidence type="ECO:0000313" key="3">
    <source>
        <dbReference type="EMBL" id="CAL1674558.1"/>
    </source>
</evidence>
<keyword evidence="1" id="KW-0175">Coiled coil</keyword>
<gene>
    <name evidence="3" type="ORF">LPLAT_LOCUS1145</name>
</gene>
<feature type="region of interest" description="Disordered" evidence="2">
    <location>
        <begin position="33"/>
        <end position="54"/>
    </location>
</feature>
<name>A0AAV2N3X0_9HYME</name>
<feature type="compositionally biased region" description="Low complexity" evidence="2">
    <location>
        <begin position="33"/>
        <end position="46"/>
    </location>
</feature>
<protein>
    <submittedName>
        <fullName evidence="3">Uncharacterized protein</fullName>
    </submittedName>
</protein>
<evidence type="ECO:0000313" key="4">
    <source>
        <dbReference type="Proteomes" id="UP001497644"/>
    </source>
</evidence>
<keyword evidence="4" id="KW-1185">Reference proteome</keyword>
<organism evidence="3 4">
    <name type="scientific">Lasius platythorax</name>
    <dbReference type="NCBI Taxonomy" id="488582"/>
    <lineage>
        <taxon>Eukaryota</taxon>
        <taxon>Metazoa</taxon>
        <taxon>Ecdysozoa</taxon>
        <taxon>Arthropoda</taxon>
        <taxon>Hexapoda</taxon>
        <taxon>Insecta</taxon>
        <taxon>Pterygota</taxon>
        <taxon>Neoptera</taxon>
        <taxon>Endopterygota</taxon>
        <taxon>Hymenoptera</taxon>
        <taxon>Apocrita</taxon>
        <taxon>Aculeata</taxon>
        <taxon>Formicoidea</taxon>
        <taxon>Formicidae</taxon>
        <taxon>Formicinae</taxon>
        <taxon>Lasius</taxon>
        <taxon>Lasius</taxon>
    </lineage>
</organism>
<feature type="coiled-coil region" evidence="1">
    <location>
        <begin position="57"/>
        <end position="96"/>
    </location>
</feature>
<evidence type="ECO:0000256" key="2">
    <source>
        <dbReference type="SAM" id="MobiDB-lite"/>
    </source>
</evidence>
<evidence type="ECO:0000256" key="1">
    <source>
        <dbReference type="SAM" id="Coils"/>
    </source>
</evidence>
<dbReference type="AlphaFoldDB" id="A0AAV2N3X0"/>
<dbReference type="EMBL" id="OZ034833">
    <property type="protein sequence ID" value="CAL1674558.1"/>
    <property type="molecule type" value="Genomic_DNA"/>
</dbReference>
<dbReference type="Proteomes" id="UP001497644">
    <property type="component" value="Chromosome 10"/>
</dbReference>
<sequence length="100" mass="11397">MFGNKPWMNPIITLDSAKNIPFSDGLVSSDTISLSPESSSSLASCSNERPRKRQKVNETLLEELVVIAQENKEERKNMYKETAERQERLLNILENIANKM</sequence>
<proteinExistence type="predicted"/>
<accession>A0AAV2N3X0</accession>